<evidence type="ECO:0000259" key="3">
    <source>
        <dbReference type="PROSITE" id="PS50011"/>
    </source>
</evidence>
<feature type="domain" description="Protein kinase" evidence="3">
    <location>
        <begin position="320"/>
        <end position="740"/>
    </location>
</feature>
<gene>
    <name evidence="4" type="ORF">TRAPUB_3268</name>
</gene>
<evidence type="ECO:0000256" key="2">
    <source>
        <dbReference type="SAM" id="MobiDB-lite"/>
    </source>
</evidence>
<dbReference type="InterPro" id="IPR040976">
    <property type="entry name" value="Pkinase_fungal"/>
</dbReference>
<sequence length="771" mass="87904">MYRKVTSVTYEEFISEFFPGESTELAESPAPSVLSHLPIRTLRKRTTTSSKATTQKSRNSSCNLFSRMPTPKSDAGMYQKLSSAINKAKICDGFTFVSTPHTGKAGSDAEKSREVDCGMYPNSVLDQLKIASHSKFSRRRRTDWSLVEIAVECHLNGADDDPFDETIDVDEPLSEGRRKVLDQVLYCAERVFQHQHRTCQYLLLFVGKFARMVRIDRSGIFAAERFDYREDGAKLVTFLRSYTRCSPADRGHDPTAVRLDPESDEAKRMKARVENVLAVDYAGQQFKASLAPEWPWWQLEVPDEHNDHKKQHFLVGKPHFQKSGVLGRATRGYVALDANDNLVYLKDAWRIFREDIDQEGATLEALRPHKIDFVPTLICHGDIPGQEAKTQALWPKYHPEEHCHLKRHQHYRIVVEEVGKPLEEFENGLQLLTVIFCAVYAHSQAYKNGIIHRDISDGNILLYQETPGGDWLGLLTDWELAKQVAHQPSEGQQFGLTGTWAFLSAKILNNHSKTTVIQDELESLFHVTLYMALRFLPNNCMESEVPRLIHNYFDDYAVRSNGEHICGIEKRTAMSLGRIDISGYNIDGSCGSLRFLWPGEKCTHPLDELFRTLLSWFGAYYTLARMPAPDDVMLDLEEENTKEPEDTHIPADDGFVVQSLAHTGGTDDNSTNPGRGMAKHSLTGLQPPSLEPSNASPAVLRATRLERQKQRHQEELEREKRYRTELEKLAKNLETHDPMLQEIIKALEKGWPPFDRCENREPKNGWVPRRI</sequence>
<dbReference type="PANTHER" id="PTHR38248:SF2">
    <property type="entry name" value="FUNK1 11"/>
    <property type="match status" value="1"/>
</dbReference>
<dbReference type="EMBL" id="MNAD01001366">
    <property type="protein sequence ID" value="OJT05918.1"/>
    <property type="molecule type" value="Genomic_DNA"/>
</dbReference>
<dbReference type="PROSITE" id="PS50011">
    <property type="entry name" value="PROTEIN_KINASE_DOM"/>
    <property type="match status" value="1"/>
</dbReference>
<dbReference type="OMA" id="TRTHEFF"/>
<organism evidence="4 5">
    <name type="scientific">Trametes pubescens</name>
    <name type="common">White-rot fungus</name>
    <dbReference type="NCBI Taxonomy" id="154538"/>
    <lineage>
        <taxon>Eukaryota</taxon>
        <taxon>Fungi</taxon>
        <taxon>Dikarya</taxon>
        <taxon>Basidiomycota</taxon>
        <taxon>Agaricomycotina</taxon>
        <taxon>Agaricomycetes</taxon>
        <taxon>Polyporales</taxon>
        <taxon>Polyporaceae</taxon>
        <taxon>Trametes</taxon>
    </lineage>
</organism>
<dbReference type="Proteomes" id="UP000184267">
    <property type="component" value="Unassembled WGS sequence"/>
</dbReference>
<feature type="coiled-coil region" evidence="1">
    <location>
        <begin position="702"/>
        <end position="736"/>
    </location>
</feature>
<proteinExistence type="predicted"/>
<name>A0A1M2VEE6_TRAPU</name>
<feature type="compositionally biased region" description="Polar residues" evidence="2">
    <location>
        <begin position="683"/>
        <end position="696"/>
    </location>
</feature>
<accession>A0A1M2VEE6</accession>
<protein>
    <recommendedName>
        <fullName evidence="3">Protein kinase domain-containing protein</fullName>
    </recommendedName>
</protein>
<dbReference type="SUPFAM" id="SSF56112">
    <property type="entry name" value="Protein kinase-like (PK-like)"/>
    <property type="match status" value="1"/>
</dbReference>
<dbReference type="GO" id="GO:0005524">
    <property type="term" value="F:ATP binding"/>
    <property type="evidence" value="ECO:0007669"/>
    <property type="project" value="InterPro"/>
</dbReference>
<evidence type="ECO:0000313" key="4">
    <source>
        <dbReference type="EMBL" id="OJT05918.1"/>
    </source>
</evidence>
<dbReference type="GO" id="GO:0004672">
    <property type="term" value="F:protein kinase activity"/>
    <property type="evidence" value="ECO:0007669"/>
    <property type="project" value="InterPro"/>
</dbReference>
<dbReference type="InterPro" id="IPR000719">
    <property type="entry name" value="Prot_kinase_dom"/>
</dbReference>
<feature type="region of interest" description="Disordered" evidence="2">
    <location>
        <begin position="36"/>
        <end position="66"/>
    </location>
</feature>
<comment type="caution">
    <text evidence="4">The sequence shown here is derived from an EMBL/GenBank/DDBJ whole genome shotgun (WGS) entry which is preliminary data.</text>
</comment>
<dbReference type="STRING" id="154538.A0A1M2VEE6"/>
<keyword evidence="5" id="KW-1185">Reference proteome</keyword>
<dbReference type="InterPro" id="IPR011009">
    <property type="entry name" value="Kinase-like_dom_sf"/>
</dbReference>
<evidence type="ECO:0000256" key="1">
    <source>
        <dbReference type="SAM" id="Coils"/>
    </source>
</evidence>
<evidence type="ECO:0000313" key="5">
    <source>
        <dbReference type="Proteomes" id="UP000184267"/>
    </source>
</evidence>
<dbReference type="PANTHER" id="PTHR38248">
    <property type="entry name" value="FUNK1 6"/>
    <property type="match status" value="1"/>
</dbReference>
<feature type="compositionally biased region" description="Low complexity" evidence="2">
    <location>
        <begin position="47"/>
        <end position="58"/>
    </location>
</feature>
<keyword evidence="1" id="KW-0175">Coiled coil</keyword>
<dbReference type="AlphaFoldDB" id="A0A1M2VEE6"/>
<dbReference type="Pfam" id="PF17667">
    <property type="entry name" value="Pkinase_fungal"/>
    <property type="match status" value="1"/>
</dbReference>
<dbReference type="Gene3D" id="1.10.510.10">
    <property type="entry name" value="Transferase(Phosphotransferase) domain 1"/>
    <property type="match status" value="1"/>
</dbReference>
<feature type="region of interest" description="Disordered" evidence="2">
    <location>
        <begin position="660"/>
        <end position="697"/>
    </location>
</feature>
<reference evidence="4 5" key="1">
    <citation type="submission" date="2016-10" db="EMBL/GenBank/DDBJ databases">
        <title>Genome sequence of the basidiomycete white-rot fungus Trametes pubescens.</title>
        <authorList>
            <person name="Makela M.R."/>
            <person name="Granchi Z."/>
            <person name="Peng M."/>
            <person name="De Vries R.P."/>
            <person name="Grigoriev I."/>
            <person name="Riley R."/>
            <person name="Hilden K."/>
        </authorList>
    </citation>
    <scope>NUCLEOTIDE SEQUENCE [LARGE SCALE GENOMIC DNA]</scope>
    <source>
        <strain evidence="4 5">FBCC735</strain>
    </source>
</reference>
<dbReference type="OrthoDB" id="2739517at2759"/>